<evidence type="ECO:0000313" key="2">
    <source>
        <dbReference type="EMBL" id="OAE28634.1"/>
    </source>
</evidence>
<evidence type="ECO:0000313" key="3">
    <source>
        <dbReference type="Proteomes" id="UP000077202"/>
    </source>
</evidence>
<comment type="caution">
    <text evidence="2">The sequence shown here is derived from an EMBL/GenBank/DDBJ whole genome shotgun (WGS) entry which is preliminary data.</text>
</comment>
<reference evidence="2" key="1">
    <citation type="submission" date="2016-03" db="EMBL/GenBank/DDBJ databases">
        <title>Mechanisms controlling the formation of the plant cell surface in tip-growing cells are functionally conserved among land plants.</title>
        <authorList>
            <person name="Honkanen S."/>
            <person name="Jones V.A."/>
            <person name="Morieri G."/>
            <person name="Champion C."/>
            <person name="Hetherington A.J."/>
            <person name="Kelly S."/>
            <person name="Saint-Marcoux D."/>
            <person name="Proust H."/>
            <person name="Prescott H."/>
            <person name="Dolan L."/>
        </authorList>
    </citation>
    <scope>NUCLEOTIDE SEQUENCE [LARGE SCALE GENOMIC DNA]</scope>
    <source>
        <tissue evidence="2">Whole gametophyte</tissue>
    </source>
</reference>
<proteinExistence type="predicted"/>
<gene>
    <name evidence="2" type="ORF">AXG93_1335s1260</name>
</gene>
<protein>
    <submittedName>
        <fullName evidence="2">Uncharacterized protein</fullName>
    </submittedName>
</protein>
<organism evidence="2 3">
    <name type="scientific">Marchantia polymorpha subsp. ruderalis</name>
    <dbReference type="NCBI Taxonomy" id="1480154"/>
    <lineage>
        <taxon>Eukaryota</taxon>
        <taxon>Viridiplantae</taxon>
        <taxon>Streptophyta</taxon>
        <taxon>Embryophyta</taxon>
        <taxon>Marchantiophyta</taxon>
        <taxon>Marchantiopsida</taxon>
        <taxon>Marchantiidae</taxon>
        <taxon>Marchantiales</taxon>
        <taxon>Marchantiaceae</taxon>
        <taxon>Marchantia</taxon>
    </lineage>
</organism>
<keyword evidence="3" id="KW-1185">Reference proteome</keyword>
<feature type="region of interest" description="Disordered" evidence="1">
    <location>
        <begin position="1"/>
        <end position="47"/>
    </location>
</feature>
<dbReference type="Proteomes" id="UP000077202">
    <property type="component" value="Unassembled WGS sequence"/>
</dbReference>
<feature type="compositionally biased region" description="Low complexity" evidence="1">
    <location>
        <begin position="7"/>
        <end position="21"/>
    </location>
</feature>
<sequence>MNRRKISSGPSPGSAAQSIAGRGRGRAGRARGRGRAKGKGQRTVAGAGAGAAEAAACSTHQANLLKEEGPRAMRAWFCHFCVTALARCFDESEALLADGEVSMGESVIRFGGALTFGPPRI</sequence>
<evidence type="ECO:0000256" key="1">
    <source>
        <dbReference type="SAM" id="MobiDB-lite"/>
    </source>
</evidence>
<dbReference type="EMBL" id="LVLJ01001708">
    <property type="protein sequence ID" value="OAE28634.1"/>
    <property type="molecule type" value="Genomic_DNA"/>
</dbReference>
<accession>A0A176W6L9</accession>
<name>A0A176W6L9_MARPO</name>
<feature type="compositionally biased region" description="Basic residues" evidence="1">
    <location>
        <begin position="23"/>
        <end position="40"/>
    </location>
</feature>
<dbReference type="AlphaFoldDB" id="A0A176W6L9"/>